<dbReference type="InterPro" id="IPR018044">
    <property type="entry name" value="Peptidase_S11"/>
</dbReference>
<evidence type="ECO:0000256" key="5">
    <source>
        <dbReference type="ARBA" id="ARBA00022984"/>
    </source>
</evidence>
<evidence type="ECO:0000313" key="12">
    <source>
        <dbReference type="Proteomes" id="UP000178117"/>
    </source>
</evidence>
<evidence type="ECO:0000256" key="4">
    <source>
        <dbReference type="ARBA" id="ARBA00022960"/>
    </source>
</evidence>
<keyword evidence="2" id="KW-0732">Signal</keyword>
<feature type="active site" description="Acyl-ester intermediate" evidence="7">
    <location>
        <position position="85"/>
    </location>
</feature>
<organism evidence="11 12">
    <name type="scientific">Candidatus Yanofskybacteria bacterium RIFCSPHIGHO2_02_FULL_50_12</name>
    <dbReference type="NCBI Taxonomy" id="1802685"/>
    <lineage>
        <taxon>Bacteria</taxon>
        <taxon>Candidatus Yanofskyibacteriota</taxon>
    </lineage>
</organism>
<evidence type="ECO:0000256" key="6">
    <source>
        <dbReference type="ARBA" id="ARBA00023316"/>
    </source>
</evidence>
<dbReference type="InterPro" id="IPR001967">
    <property type="entry name" value="Peptidase_S11_N"/>
</dbReference>
<feature type="domain" description="Peptidase S11 D-alanyl-D-alanine carboxypeptidase A N-terminal" evidence="10">
    <location>
        <begin position="53"/>
        <end position="278"/>
    </location>
</feature>
<protein>
    <recommendedName>
        <fullName evidence="10">Peptidase S11 D-alanyl-D-alanine carboxypeptidase A N-terminal domain-containing protein</fullName>
    </recommendedName>
</protein>
<dbReference type="InterPro" id="IPR012338">
    <property type="entry name" value="Beta-lactam/transpept-like"/>
</dbReference>
<keyword evidence="4" id="KW-0133">Cell shape</keyword>
<dbReference type="EMBL" id="MGJZ01000009">
    <property type="protein sequence ID" value="OGN17449.1"/>
    <property type="molecule type" value="Genomic_DNA"/>
</dbReference>
<accession>A0A1F8FYU5</accession>
<dbReference type="GO" id="GO:0071555">
    <property type="term" value="P:cell wall organization"/>
    <property type="evidence" value="ECO:0007669"/>
    <property type="project" value="UniProtKB-KW"/>
</dbReference>
<feature type="active site" description="Proton acceptor" evidence="7">
    <location>
        <position position="88"/>
    </location>
</feature>
<comment type="caution">
    <text evidence="11">The sequence shown here is derived from an EMBL/GenBank/DDBJ whole genome shotgun (WGS) entry which is preliminary data.</text>
</comment>
<dbReference type="GO" id="GO:0009252">
    <property type="term" value="P:peptidoglycan biosynthetic process"/>
    <property type="evidence" value="ECO:0007669"/>
    <property type="project" value="UniProtKB-KW"/>
</dbReference>
<feature type="non-terminal residue" evidence="11">
    <location>
        <position position="1"/>
    </location>
</feature>
<gene>
    <name evidence="11" type="ORF">A3C88_00290</name>
</gene>
<feature type="binding site" evidence="8">
    <location>
        <position position="246"/>
    </location>
    <ligand>
        <name>substrate</name>
    </ligand>
</feature>
<comment type="similarity">
    <text evidence="1 9">Belongs to the peptidase S11 family.</text>
</comment>
<proteinExistence type="inferred from homology"/>
<dbReference type="Proteomes" id="UP000178117">
    <property type="component" value="Unassembled WGS sequence"/>
</dbReference>
<dbReference type="GO" id="GO:0009002">
    <property type="term" value="F:serine-type D-Ala-D-Ala carboxypeptidase activity"/>
    <property type="evidence" value="ECO:0007669"/>
    <property type="project" value="InterPro"/>
</dbReference>
<feature type="active site" evidence="7">
    <location>
        <position position="140"/>
    </location>
</feature>
<evidence type="ECO:0000256" key="2">
    <source>
        <dbReference type="ARBA" id="ARBA00022729"/>
    </source>
</evidence>
<dbReference type="AlphaFoldDB" id="A0A1F8FYU5"/>
<evidence type="ECO:0000313" key="11">
    <source>
        <dbReference type="EMBL" id="OGN17449.1"/>
    </source>
</evidence>
<evidence type="ECO:0000256" key="8">
    <source>
        <dbReference type="PIRSR" id="PIRSR618044-2"/>
    </source>
</evidence>
<dbReference type="PANTHER" id="PTHR21581">
    <property type="entry name" value="D-ALANYL-D-ALANINE CARBOXYPEPTIDASE"/>
    <property type="match status" value="1"/>
</dbReference>
<dbReference type="Pfam" id="PF00768">
    <property type="entry name" value="Peptidase_S11"/>
    <property type="match status" value="1"/>
</dbReference>
<sequence>IIIVGLIGVNAYVLVVSTGIDNRGTPAAFTAAQAFIVEPARVNYLPILSGSSSVDLDAKAAVVYDFQADRNLFQKNINQKLPVASLTKIMTAVVAWEHLNPNEVVTVRPSAVKVDQEKQDLHSQETISVSNLMQLMLIKSSNDAAYALRDHAKIRNIDLVAAMNEKAAELGMINTRFTDPAGLDDEAYSTAADMVKLVRYALRYSAIWNFSREQTAVIVSADGEFSREIKSTNQLLGVLSDIVGGKTGYTDRALGCMILVVAAPNDSSDKIISIILGSRERFTDMKKLVDWARSAYRWE</sequence>
<dbReference type="PANTHER" id="PTHR21581:SF26">
    <property type="entry name" value="D-ALANYL-D-ALANINE ENDOPEPTIDASE"/>
    <property type="match status" value="1"/>
</dbReference>
<dbReference type="PRINTS" id="PR00725">
    <property type="entry name" value="DADACBPTASE1"/>
</dbReference>
<evidence type="ECO:0000256" key="1">
    <source>
        <dbReference type="ARBA" id="ARBA00007164"/>
    </source>
</evidence>
<dbReference type="STRING" id="1802685.A3C88_00290"/>
<keyword evidence="6" id="KW-0961">Cell wall biogenesis/degradation</keyword>
<dbReference type="Gene3D" id="3.40.710.10">
    <property type="entry name" value="DD-peptidase/beta-lactamase superfamily"/>
    <property type="match status" value="1"/>
</dbReference>
<keyword evidence="5" id="KW-0573">Peptidoglycan synthesis</keyword>
<evidence type="ECO:0000256" key="7">
    <source>
        <dbReference type="PIRSR" id="PIRSR618044-1"/>
    </source>
</evidence>
<reference evidence="11 12" key="1">
    <citation type="journal article" date="2016" name="Nat. Commun.">
        <title>Thousands of microbial genomes shed light on interconnected biogeochemical processes in an aquifer system.</title>
        <authorList>
            <person name="Anantharaman K."/>
            <person name="Brown C.T."/>
            <person name="Hug L.A."/>
            <person name="Sharon I."/>
            <person name="Castelle C.J."/>
            <person name="Probst A.J."/>
            <person name="Thomas B.C."/>
            <person name="Singh A."/>
            <person name="Wilkins M.J."/>
            <person name="Karaoz U."/>
            <person name="Brodie E.L."/>
            <person name="Williams K.H."/>
            <person name="Hubbard S.S."/>
            <person name="Banfield J.F."/>
        </authorList>
    </citation>
    <scope>NUCLEOTIDE SEQUENCE [LARGE SCALE GENOMIC DNA]</scope>
</reference>
<dbReference type="SUPFAM" id="SSF56601">
    <property type="entry name" value="beta-lactamase/transpeptidase-like"/>
    <property type="match status" value="1"/>
</dbReference>
<evidence type="ECO:0000259" key="10">
    <source>
        <dbReference type="Pfam" id="PF00768"/>
    </source>
</evidence>
<dbReference type="GO" id="GO:0008360">
    <property type="term" value="P:regulation of cell shape"/>
    <property type="evidence" value="ECO:0007669"/>
    <property type="project" value="UniProtKB-KW"/>
</dbReference>
<keyword evidence="3" id="KW-0378">Hydrolase</keyword>
<name>A0A1F8FYU5_9BACT</name>
<evidence type="ECO:0000256" key="9">
    <source>
        <dbReference type="RuleBase" id="RU004016"/>
    </source>
</evidence>
<dbReference type="GO" id="GO:0006508">
    <property type="term" value="P:proteolysis"/>
    <property type="evidence" value="ECO:0007669"/>
    <property type="project" value="InterPro"/>
</dbReference>
<evidence type="ECO:0000256" key="3">
    <source>
        <dbReference type="ARBA" id="ARBA00022801"/>
    </source>
</evidence>